<evidence type="ECO:0000313" key="2">
    <source>
        <dbReference type="EMBL" id="KAG2215966.1"/>
    </source>
</evidence>
<evidence type="ECO:0000313" key="3">
    <source>
        <dbReference type="Proteomes" id="UP000646827"/>
    </source>
</evidence>
<name>A0A8H7RRR6_9FUNG</name>
<dbReference type="Proteomes" id="UP000646827">
    <property type="component" value="Unassembled WGS sequence"/>
</dbReference>
<organism evidence="2 3">
    <name type="scientific">Circinella minor</name>
    <dbReference type="NCBI Taxonomy" id="1195481"/>
    <lineage>
        <taxon>Eukaryota</taxon>
        <taxon>Fungi</taxon>
        <taxon>Fungi incertae sedis</taxon>
        <taxon>Mucoromycota</taxon>
        <taxon>Mucoromycotina</taxon>
        <taxon>Mucoromycetes</taxon>
        <taxon>Mucorales</taxon>
        <taxon>Lichtheimiaceae</taxon>
        <taxon>Circinella</taxon>
    </lineage>
</organism>
<dbReference type="EMBL" id="JAEPRB010000470">
    <property type="protein sequence ID" value="KAG2215966.1"/>
    <property type="molecule type" value="Genomic_DNA"/>
</dbReference>
<proteinExistence type="predicted"/>
<feature type="region of interest" description="Disordered" evidence="1">
    <location>
        <begin position="63"/>
        <end position="126"/>
    </location>
</feature>
<dbReference type="AlphaFoldDB" id="A0A8H7RRR6"/>
<feature type="region of interest" description="Disordered" evidence="1">
    <location>
        <begin position="1"/>
        <end position="25"/>
    </location>
</feature>
<comment type="caution">
    <text evidence="2">The sequence shown here is derived from an EMBL/GenBank/DDBJ whole genome shotgun (WGS) entry which is preliminary data.</text>
</comment>
<keyword evidence="3" id="KW-1185">Reference proteome</keyword>
<protein>
    <submittedName>
        <fullName evidence="2">Uncharacterized protein</fullName>
    </submittedName>
</protein>
<evidence type="ECO:0000256" key="1">
    <source>
        <dbReference type="SAM" id="MobiDB-lite"/>
    </source>
</evidence>
<reference evidence="2 3" key="1">
    <citation type="submission" date="2020-12" db="EMBL/GenBank/DDBJ databases">
        <title>Metabolic potential, ecology and presence of endohyphal bacteria is reflected in genomic diversity of Mucoromycotina.</title>
        <authorList>
            <person name="Muszewska A."/>
            <person name="Okrasinska A."/>
            <person name="Steczkiewicz K."/>
            <person name="Drgas O."/>
            <person name="Orlowska M."/>
            <person name="Perlinska-Lenart U."/>
            <person name="Aleksandrzak-Piekarczyk T."/>
            <person name="Szatraj K."/>
            <person name="Zielenkiewicz U."/>
            <person name="Pilsyk S."/>
            <person name="Malc E."/>
            <person name="Mieczkowski P."/>
            <person name="Kruszewska J.S."/>
            <person name="Biernat P."/>
            <person name="Pawlowska J."/>
        </authorList>
    </citation>
    <scope>NUCLEOTIDE SEQUENCE [LARGE SCALE GENOMIC DNA]</scope>
    <source>
        <strain evidence="2 3">CBS 142.35</strain>
    </source>
</reference>
<sequence length="143" mass="15861">MNSSLHSTLNKHRRSPSPPTNADREIRAKRARTEAANGLVGLVNNRSNVDSITQLFRQVSFHEEGTSLNQHEPPVENNEDTTLNTGDDSRSVEYDSDGDVEMMSNTSQQSNSTPKKKRGRYNPSELKTIEKALEGMVGSMSLT</sequence>
<gene>
    <name evidence="2" type="ORF">INT45_008580</name>
</gene>
<accession>A0A8H7RRR6</accession>
<feature type="compositionally biased region" description="Polar residues" evidence="1">
    <location>
        <begin position="103"/>
        <end position="113"/>
    </location>
</feature>